<feature type="compositionally biased region" description="Basic and acidic residues" evidence="4">
    <location>
        <begin position="484"/>
        <end position="496"/>
    </location>
</feature>
<protein>
    <recommendedName>
        <fullName evidence="5">Ubiquitin-like protease family profile domain-containing protein</fullName>
    </recommendedName>
</protein>
<keyword evidence="3" id="KW-0378">Hydrolase</keyword>
<feature type="region of interest" description="Disordered" evidence="4">
    <location>
        <begin position="471"/>
        <end position="527"/>
    </location>
</feature>
<dbReference type="AlphaFoldDB" id="A0A9R1PS29"/>
<dbReference type="SUPFAM" id="SSF54001">
    <property type="entry name" value="Cysteine proteinases"/>
    <property type="match status" value="1"/>
</dbReference>
<dbReference type="InterPro" id="IPR038765">
    <property type="entry name" value="Papain-like_cys_pep_sf"/>
</dbReference>
<proteinExistence type="inferred from homology"/>
<keyword evidence="7" id="KW-1185">Reference proteome</keyword>
<feature type="domain" description="Ubiquitin-like protease family profile" evidence="5">
    <location>
        <begin position="518"/>
        <end position="704"/>
    </location>
</feature>
<reference evidence="6 7" key="1">
    <citation type="submission" date="2017-09" db="EMBL/GenBank/DDBJ databases">
        <authorList>
            <consortium name="International Durum Wheat Genome Sequencing Consortium (IDWGSC)"/>
            <person name="Milanesi L."/>
        </authorList>
    </citation>
    <scope>NUCLEOTIDE SEQUENCE [LARGE SCALE GENOMIC DNA]</scope>
    <source>
        <strain evidence="7">cv. Svevo</strain>
    </source>
</reference>
<evidence type="ECO:0000256" key="1">
    <source>
        <dbReference type="ARBA" id="ARBA00005234"/>
    </source>
</evidence>
<accession>A0A9R1PS29</accession>
<evidence type="ECO:0000256" key="3">
    <source>
        <dbReference type="ARBA" id="ARBA00022801"/>
    </source>
</evidence>
<dbReference type="PROSITE" id="PS50600">
    <property type="entry name" value="ULP_PROTEASE"/>
    <property type="match status" value="1"/>
</dbReference>
<evidence type="ECO:0000313" key="7">
    <source>
        <dbReference type="Proteomes" id="UP000324705"/>
    </source>
</evidence>
<dbReference type="EMBL" id="LT934114">
    <property type="protein sequence ID" value="VAH48634.1"/>
    <property type="molecule type" value="Genomic_DNA"/>
</dbReference>
<feature type="compositionally biased region" description="Polar residues" evidence="4">
    <location>
        <begin position="471"/>
        <end position="481"/>
    </location>
</feature>
<feature type="region of interest" description="Disordered" evidence="4">
    <location>
        <begin position="264"/>
        <end position="315"/>
    </location>
</feature>
<dbReference type="Gramene" id="TRITD2Bv1G164700.1">
    <property type="protein sequence ID" value="TRITD2Bv1G164700.1"/>
    <property type="gene ID" value="TRITD2Bv1G164700"/>
</dbReference>
<keyword evidence="2" id="KW-0645">Protease</keyword>
<dbReference type="GO" id="GO:0008234">
    <property type="term" value="F:cysteine-type peptidase activity"/>
    <property type="evidence" value="ECO:0007669"/>
    <property type="project" value="InterPro"/>
</dbReference>
<gene>
    <name evidence="6" type="ORF">TRITD_2Bv1G164700</name>
</gene>
<feature type="compositionally biased region" description="Polar residues" evidence="4">
    <location>
        <begin position="286"/>
        <end position="306"/>
    </location>
</feature>
<evidence type="ECO:0000256" key="2">
    <source>
        <dbReference type="ARBA" id="ARBA00022670"/>
    </source>
</evidence>
<evidence type="ECO:0000313" key="6">
    <source>
        <dbReference type="EMBL" id="VAH48634.1"/>
    </source>
</evidence>
<evidence type="ECO:0000259" key="5">
    <source>
        <dbReference type="PROSITE" id="PS50600"/>
    </source>
</evidence>
<comment type="similarity">
    <text evidence="1">Belongs to the peptidase C48 family.</text>
</comment>
<evidence type="ECO:0000256" key="4">
    <source>
        <dbReference type="SAM" id="MobiDB-lite"/>
    </source>
</evidence>
<dbReference type="Gene3D" id="3.40.395.10">
    <property type="entry name" value="Adenoviral Proteinase, Chain A"/>
    <property type="match status" value="1"/>
</dbReference>
<dbReference type="GO" id="GO:0006508">
    <property type="term" value="P:proteolysis"/>
    <property type="evidence" value="ECO:0007669"/>
    <property type="project" value="UniProtKB-KW"/>
</dbReference>
<sequence length="724" mass="79171">MAALVQEEIQKAMLPMIDDARPGSSLHNDDATLTKGTVGTQSPCRSNLDEVVLISSQSSQRVHETSIHVDVIPQLTVGTPSSPTFMNETVEIGTHESEPAANLVNIEGVEDDNFHPTSPMIAHITQYDPSSSKELATTDQIVEAEPAACKDPLVESICTFQNLKSDAKACSATTAIQRQESSIANVLPSSNICASTHPPELVSTVIIPTTAIIIPNNAANQVPSHHVQTEKSNMPSEDSSIMKFVVTDGQADSASLVPVTSAINVPGHGNPGDHPENIAFIDPKSTKSSSEIDVSDAQKATKNDSFSHYPASDVVQLQHTEKTTLEDDIQNQSNDHLGNLDVSKNDIQSTKYIENSDIDSTSKDVPNISSSPLSIQIIDHSKLPDDMPKASTIPSDITMQIGQTSPKESSAMQDSDQKILDKCMKMILCTTPNPAPANDNNESLSLAINEVLSENLEQTLALAEIQTQCTAGDNESSSCQMDITGKKQDESQEHPSDNSVAEVCSERTEDDDISKVGKQDSDSHTSHLTPRHIFRDIEIVHIAEEALSPKTIDCGTKIRIGPASVTERELVQCLMPKGKMCKNMMWLLSVAFMYDWGSKTKLILDQTIILFLPTISDNHWILVVINLTQNTIEIYDSNLEVKEGEDPHKVMLENMASNLQKSLNDCLHKSAFTFTDFSKKYCYVGKQTNNDDCGFWVIKVLLCHNGKELIGNYKWAMDIFGKEI</sequence>
<feature type="compositionally biased region" description="Basic and acidic residues" evidence="4">
    <location>
        <begin position="513"/>
        <end position="525"/>
    </location>
</feature>
<dbReference type="Pfam" id="PF02902">
    <property type="entry name" value="Peptidase_C48"/>
    <property type="match status" value="1"/>
</dbReference>
<dbReference type="InterPro" id="IPR003653">
    <property type="entry name" value="Peptidase_C48_C"/>
</dbReference>
<dbReference type="Proteomes" id="UP000324705">
    <property type="component" value="Chromosome 2B"/>
</dbReference>
<name>A0A9R1PS29_TRITD</name>
<organism evidence="6 7">
    <name type="scientific">Triticum turgidum subsp. durum</name>
    <name type="common">Durum wheat</name>
    <name type="synonym">Triticum durum</name>
    <dbReference type="NCBI Taxonomy" id="4567"/>
    <lineage>
        <taxon>Eukaryota</taxon>
        <taxon>Viridiplantae</taxon>
        <taxon>Streptophyta</taxon>
        <taxon>Embryophyta</taxon>
        <taxon>Tracheophyta</taxon>
        <taxon>Spermatophyta</taxon>
        <taxon>Magnoliopsida</taxon>
        <taxon>Liliopsida</taxon>
        <taxon>Poales</taxon>
        <taxon>Poaceae</taxon>
        <taxon>BOP clade</taxon>
        <taxon>Pooideae</taxon>
        <taxon>Triticodae</taxon>
        <taxon>Triticeae</taxon>
        <taxon>Triticinae</taxon>
        <taxon>Triticum</taxon>
    </lineage>
</organism>